<accession>A0A0F9WA05</accession>
<organism evidence="3 4">
    <name type="scientific">Vairimorpha ceranae</name>
    <dbReference type="NCBI Taxonomy" id="40302"/>
    <lineage>
        <taxon>Eukaryota</taxon>
        <taxon>Fungi</taxon>
        <taxon>Fungi incertae sedis</taxon>
        <taxon>Microsporidia</taxon>
        <taxon>Nosematidae</taxon>
        <taxon>Vairimorpha</taxon>
    </lineage>
</organism>
<dbReference type="InterPro" id="IPR035992">
    <property type="entry name" value="Ricin_B-like_lectins"/>
</dbReference>
<evidence type="ECO:0000313" key="4">
    <source>
        <dbReference type="Proteomes" id="UP000034350"/>
    </source>
</evidence>
<keyword evidence="2" id="KW-0732">Signal</keyword>
<dbReference type="Proteomes" id="UP000034350">
    <property type="component" value="Unassembled WGS sequence"/>
</dbReference>
<name>A0A0F9WA05_9MICR</name>
<comment type="caution">
    <text evidence="3">The sequence shown here is derived from an EMBL/GenBank/DDBJ whole genome shotgun (WGS) entry which is preliminary data.</text>
</comment>
<evidence type="ECO:0000256" key="1">
    <source>
        <dbReference type="SAM" id="MobiDB-lite"/>
    </source>
</evidence>
<sequence>MLLVILSFITASVYRVRIKNLLNNEYLLRRVDDIGLTKNKNAPKTDFFIEIPDTLGNIKDVVLFEHVIKKYPRYLFYEKANNRLAFHDKISKLRFSYNKGILQIKMINSEECLHIEGGTILLRNCNSNLKNQQFTLHELKKRKVERRLKDNTKMEIEVEGRDKKIKDKSIHDDNIYIKYNDDGEVYSTEEDINHIFEDGKTIDIITEQNTNQGNVSVSQEVKNEIQEEPALLVKENVSNIIHSTLYTTMIVNSTATVYTTVFHTITSSILSNQTETVYVTPNLTDKLLQNTVIMPKSDENIASVATIPENQYYRSRKRISQKKKNEDSITQHELFPQNDSDEHQLTDSVTSFPKEISTIGNEIEESPEYGSIYNRDADYFELKAKNNCFNNNSPECKRFNESYNRKSRLAKIKERILKRAKYFNQKRLLQGTNSADFDVNSSKNNILNNSRFGLLTENTNDEQNMHNLARNKTFNNMKSSLFGESTNPVLYPQNSQYFDGNNGMQLNRQRDGLSESVLENNFLPQQQINEELSAQKVSHSGGLLDYVGFNDSIGDGFANLNENTIYSGISLNI</sequence>
<dbReference type="VEuPathDB" id="MicrosporidiaDB:NCER_100532"/>
<feature type="region of interest" description="Disordered" evidence="1">
    <location>
        <begin position="316"/>
        <end position="345"/>
    </location>
</feature>
<keyword evidence="4" id="KW-1185">Reference proteome</keyword>
<dbReference type="AlphaFoldDB" id="A0A0F9WA05"/>
<evidence type="ECO:0000256" key="2">
    <source>
        <dbReference type="SAM" id="SignalP"/>
    </source>
</evidence>
<evidence type="ECO:0000313" key="3">
    <source>
        <dbReference type="EMBL" id="KKO74441.1"/>
    </source>
</evidence>
<proteinExistence type="predicted"/>
<protein>
    <submittedName>
        <fullName evidence="3">Uncharacterized protein</fullName>
    </submittedName>
</protein>
<reference evidence="3 4" key="1">
    <citation type="journal article" date="2015" name="Environ. Microbiol.">
        <title>Genome analyses suggest the presence of polyploidy and recent human-driven expansions in eight global populations of the honeybee pathogen Nosema ceranae.</title>
        <authorList>
            <person name="Pelin A."/>
            <person name="Selman M."/>
            <person name="Aris-Brosou S."/>
            <person name="Farinelli L."/>
            <person name="Corradi N."/>
        </authorList>
    </citation>
    <scope>NUCLEOTIDE SEQUENCE [LARGE SCALE GENOMIC DNA]</scope>
    <source>
        <strain evidence="3 4">PA08 1199</strain>
    </source>
</reference>
<gene>
    <name evidence="3" type="ORF">AAJ76_710005614</name>
</gene>
<dbReference type="GeneID" id="36321287"/>
<dbReference type="SUPFAM" id="SSF50370">
    <property type="entry name" value="Ricin B-like lectins"/>
    <property type="match status" value="1"/>
</dbReference>
<dbReference type="EMBL" id="JPQZ01000071">
    <property type="protein sequence ID" value="KKO74441.1"/>
    <property type="molecule type" value="Genomic_DNA"/>
</dbReference>
<dbReference type="VEuPathDB" id="MicrosporidiaDB:G9O61_00g019270"/>
<dbReference type="RefSeq" id="XP_024330183.1">
    <property type="nucleotide sequence ID" value="XM_024476334.1"/>
</dbReference>
<dbReference type="VEuPathDB" id="MicrosporidiaDB:AAJ76_710005614"/>
<feature type="chain" id="PRO_5011977594" evidence="2">
    <location>
        <begin position="16"/>
        <end position="573"/>
    </location>
</feature>
<feature type="signal peptide" evidence="2">
    <location>
        <begin position="1"/>
        <end position="15"/>
    </location>
</feature>